<dbReference type="EMBL" id="JAQQWP010000008">
    <property type="protein sequence ID" value="KAK8106216.1"/>
    <property type="molecule type" value="Genomic_DNA"/>
</dbReference>
<proteinExistence type="predicted"/>
<feature type="transmembrane region" description="Helical" evidence="1">
    <location>
        <begin position="108"/>
        <end position="127"/>
    </location>
</feature>
<dbReference type="PROSITE" id="PS51257">
    <property type="entry name" value="PROKAR_LIPOPROTEIN"/>
    <property type="match status" value="1"/>
</dbReference>
<evidence type="ECO:0000256" key="1">
    <source>
        <dbReference type="SAM" id="Phobius"/>
    </source>
</evidence>
<reference evidence="2 3" key="1">
    <citation type="submission" date="2023-01" db="EMBL/GenBank/DDBJ databases">
        <title>Analysis of 21 Apiospora genomes using comparative genomics revels a genus with tremendous synthesis potential of carbohydrate active enzymes and secondary metabolites.</title>
        <authorList>
            <person name="Sorensen T."/>
        </authorList>
    </citation>
    <scope>NUCLEOTIDE SEQUENCE [LARGE SCALE GENOMIC DNA]</scope>
    <source>
        <strain evidence="2 3">CBS 117206</strain>
    </source>
</reference>
<evidence type="ECO:0000313" key="2">
    <source>
        <dbReference type="EMBL" id="KAK8106216.1"/>
    </source>
</evidence>
<name>A0AAW0QTA4_9PEZI</name>
<dbReference type="AlphaFoldDB" id="A0AAW0QTA4"/>
<keyword evidence="1" id="KW-0472">Membrane</keyword>
<comment type="caution">
    <text evidence="2">The sequence shown here is derived from an EMBL/GenBank/DDBJ whole genome shotgun (WGS) entry which is preliminary data.</text>
</comment>
<keyword evidence="1" id="KW-0812">Transmembrane</keyword>
<keyword evidence="1" id="KW-1133">Transmembrane helix</keyword>
<evidence type="ECO:0000313" key="3">
    <source>
        <dbReference type="Proteomes" id="UP001392437"/>
    </source>
</evidence>
<keyword evidence="3" id="KW-1185">Reference proteome</keyword>
<accession>A0AAW0QTA4</accession>
<gene>
    <name evidence="2" type="ORF">PG999_009575</name>
</gene>
<protein>
    <submittedName>
        <fullName evidence="2">Uncharacterized protein</fullName>
    </submittedName>
</protein>
<organism evidence="2 3">
    <name type="scientific">Apiospora kogelbergensis</name>
    <dbReference type="NCBI Taxonomy" id="1337665"/>
    <lineage>
        <taxon>Eukaryota</taxon>
        <taxon>Fungi</taxon>
        <taxon>Dikarya</taxon>
        <taxon>Ascomycota</taxon>
        <taxon>Pezizomycotina</taxon>
        <taxon>Sordariomycetes</taxon>
        <taxon>Xylariomycetidae</taxon>
        <taxon>Amphisphaeriales</taxon>
        <taxon>Apiosporaceae</taxon>
        <taxon>Apiospora</taxon>
    </lineage>
</organism>
<dbReference type="Proteomes" id="UP001392437">
    <property type="component" value="Unassembled WGS sequence"/>
</dbReference>
<sequence>MQPKVFVRFYQARLARRHNPSNPAVGLLACLHTKPAMAMVATAAAQVPAKYPRFSTFWPSFSIWMPASAVQASDSTHIVHGHSADGVKEEVESATRSTDCPPVLWTRAFALFSLSLPALPALLALLLRKQFAHNLGNFLSRRNGEMARCT</sequence>